<comment type="caution">
    <text evidence="4">The sequence shown here is derived from an EMBL/GenBank/DDBJ whole genome shotgun (WGS) entry which is preliminary data.</text>
</comment>
<feature type="domain" description="HTH tetR-type" evidence="3">
    <location>
        <begin position="5"/>
        <end position="65"/>
    </location>
</feature>
<evidence type="ECO:0000313" key="4">
    <source>
        <dbReference type="EMBL" id="MFF3665230.1"/>
    </source>
</evidence>
<evidence type="ECO:0000313" key="5">
    <source>
        <dbReference type="Proteomes" id="UP001602013"/>
    </source>
</evidence>
<keyword evidence="1 2" id="KW-0238">DNA-binding</keyword>
<reference evidence="4 5" key="1">
    <citation type="submission" date="2024-10" db="EMBL/GenBank/DDBJ databases">
        <title>The Natural Products Discovery Center: Release of the First 8490 Sequenced Strains for Exploring Actinobacteria Biosynthetic Diversity.</title>
        <authorList>
            <person name="Kalkreuter E."/>
            <person name="Kautsar S.A."/>
            <person name="Yang D."/>
            <person name="Bader C.D."/>
            <person name="Teijaro C.N."/>
            <person name="Fluegel L."/>
            <person name="Davis C.M."/>
            <person name="Simpson J.R."/>
            <person name="Lauterbach L."/>
            <person name="Steele A.D."/>
            <person name="Gui C."/>
            <person name="Meng S."/>
            <person name="Li G."/>
            <person name="Viehrig K."/>
            <person name="Ye F."/>
            <person name="Su P."/>
            <person name="Kiefer A.F."/>
            <person name="Nichols A."/>
            <person name="Cepeda A.J."/>
            <person name="Yan W."/>
            <person name="Fan B."/>
            <person name="Jiang Y."/>
            <person name="Adhikari A."/>
            <person name="Zheng C.-J."/>
            <person name="Schuster L."/>
            <person name="Cowan T.M."/>
            <person name="Smanski M.J."/>
            <person name="Chevrette M.G."/>
            <person name="De Carvalho L.P.S."/>
            <person name="Shen B."/>
        </authorList>
    </citation>
    <scope>NUCLEOTIDE SEQUENCE [LARGE SCALE GENOMIC DNA]</scope>
    <source>
        <strain evidence="4 5">NPDC002173</strain>
    </source>
</reference>
<dbReference type="Pfam" id="PF00440">
    <property type="entry name" value="TetR_N"/>
    <property type="match status" value="1"/>
</dbReference>
<gene>
    <name evidence="4" type="ORF">ACFYXI_06510</name>
</gene>
<dbReference type="RefSeq" id="WP_387409233.1">
    <property type="nucleotide sequence ID" value="NZ_JBIASD010000003.1"/>
</dbReference>
<sequence length="197" mass="21924">MRQNPARRATLVDAAIEVLAREGARGLTFRAVDVEAKVPNGTASNYFANRDDLLTQAGARVYERWQPDSSLFADILEGPHDRAHVTALMREMVGRLTAFPAGYLALVELRLEATRRPELRSVLTRRIRADLDANIGFHLEAKMPGDATTVVVLYMALNWLILERLTLPDIFPEAQVDDLIADVVERILPPDAPARDA</sequence>
<dbReference type="Pfam" id="PF17940">
    <property type="entry name" value="TetR_C_31"/>
    <property type="match status" value="1"/>
</dbReference>
<keyword evidence="5" id="KW-1185">Reference proteome</keyword>
<name>A0ABW6SJU6_9ACTN</name>
<protein>
    <submittedName>
        <fullName evidence="4">TetR/AcrR family transcriptional regulator</fullName>
    </submittedName>
</protein>
<dbReference type="InterPro" id="IPR041583">
    <property type="entry name" value="TetR_C_31"/>
</dbReference>
<dbReference type="EMBL" id="JBIASD010000003">
    <property type="protein sequence ID" value="MFF3665230.1"/>
    <property type="molecule type" value="Genomic_DNA"/>
</dbReference>
<evidence type="ECO:0000259" key="3">
    <source>
        <dbReference type="PROSITE" id="PS50977"/>
    </source>
</evidence>
<feature type="DNA-binding region" description="H-T-H motif" evidence="2">
    <location>
        <begin position="28"/>
        <end position="47"/>
    </location>
</feature>
<evidence type="ECO:0000256" key="1">
    <source>
        <dbReference type="ARBA" id="ARBA00023125"/>
    </source>
</evidence>
<dbReference type="InterPro" id="IPR009057">
    <property type="entry name" value="Homeodomain-like_sf"/>
</dbReference>
<dbReference type="Gene3D" id="1.10.357.10">
    <property type="entry name" value="Tetracycline Repressor, domain 2"/>
    <property type="match status" value="1"/>
</dbReference>
<dbReference type="SUPFAM" id="SSF46689">
    <property type="entry name" value="Homeodomain-like"/>
    <property type="match status" value="1"/>
</dbReference>
<dbReference type="Proteomes" id="UP001602013">
    <property type="component" value="Unassembled WGS sequence"/>
</dbReference>
<accession>A0ABW6SJU6</accession>
<dbReference type="PROSITE" id="PS50977">
    <property type="entry name" value="HTH_TETR_2"/>
    <property type="match status" value="1"/>
</dbReference>
<evidence type="ECO:0000256" key="2">
    <source>
        <dbReference type="PROSITE-ProRule" id="PRU00335"/>
    </source>
</evidence>
<organism evidence="4 5">
    <name type="scientific">Microtetraspora malaysiensis</name>
    <dbReference type="NCBI Taxonomy" id="161358"/>
    <lineage>
        <taxon>Bacteria</taxon>
        <taxon>Bacillati</taxon>
        <taxon>Actinomycetota</taxon>
        <taxon>Actinomycetes</taxon>
        <taxon>Streptosporangiales</taxon>
        <taxon>Streptosporangiaceae</taxon>
        <taxon>Microtetraspora</taxon>
    </lineage>
</organism>
<dbReference type="InterPro" id="IPR001647">
    <property type="entry name" value="HTH_TetR"/>
</dbReference>
<proteinExistence type="predicted"/>